<dbReference type="Pfam" id="PF03704">
    <property type="entry name" value="BTAD"/>
    <property type="match status" value="1"/>
</dbReference>
<feature type="DNA-binding region" description="OmpR/PhoB-type" evidence="5">
    <location>
        <begin position="12"/>
        <end position="116"/>
    </location>
</feature>
<dbReference type="Pfam" id="PF00486">
    <property type="entry name" value="Trans_reg_C"/>
    <property type="match status" value="1"/>
</dbReference>
<dbReference type="InterPro" id="IPR016032">
    <property type="entry name" value="Sig_transdc_resp-reg_C-effctor"/>
</dbReference>
<sequence length="664" mass="68221">MTPDPAAGDPAPAPLAVGALGPLEVRDAPGAAGTSGALRPLAPRPRELLARLLVAGGRTVPLGVLVDDLWDVPDEGAVAAVRTFVAALRRVLEPGRPARTPPRLLVTEGRGYALRLPHGALDANAAEEDLAAARDLSPRDAVPRLEHALARWRGPAYGDVADRPWARAEARRLDELRLTAVERLAAARLDDGDAAGAAAALGPHAEEAPWREEGHRLLALALYRDGRQADALAALRRARALLADELGVDPGPALVRLEQDVLRHAVPAGRGAGDAPLERAASAFALSVGPGSGARLRAGAELLRSLAVTGAAGLVAAREQRLDAVRAAAATDDVELVARLVGEHDVPALWGRADDPVQARELVAVAERTLARLPAEAPPVLRGRLLATLAVETRGEAGVLGARGRAAAEEAEALARELGDARLLVHALGAAALHALDDVGAAPRREALGAELVAVSARHGLTAHEVLGHLVRLQALCALGDVDGADRAAATADDLGRRSEAPLVAVFTRWYAAVRTSLTDRPADVVEAAARDAAALLPSAGMPGVAEGLPALAVLATRVRHGLPWPDDPATAGAYAPWALPWHHLAHGRPDAAARAVAALPDPPPGHLLEALLALGGLAAAVVGDRPATARAAAALRPARGLRTAGSGVLDVGPVDAVLARLDA</sequence>
<evidence type="ECO:0000313" key="7">
    <source>
        <dbReference type="EMBL" id="ROP34660.1"/>
    </source>
</evidence>
<keyword evidence="2" id="KW-0805">Transcription regulation</keyword>
<dbReference type="PANTHER" id="PTHR35807">
    <property type="entry name" value="TRANSCRIPTIONAL REGULATOR REDD-RELATED"/>
    <property type="match status" value="1"/>
</dbReference>
<organism evidence="7 8">
    <name type="scientific">Pseudokineococcus lusitanus</name>
    <dbReference type="NCBI Taxonomy" id="763993"/>
    <lineage>
        <taxon>Bacteria</taxon>
        <taxon>Bacillati</taxon>
        <taxon>Actinomycetota</taxon>
        <taxon>Actinomycetes</taxon>
        <taxon>Kineosporiales</taxon>
        <taxon>Kineosporiaceae</taxon>
        <taxon>Pseudokineococcus</taxon>
    </lineage>
</organism>
<dbReference type="SUPFAM" id="SSF46894">
    <property type="entry name" value="C-terminal effector domain of the bipartite response regulators"/>
    <property type="match status" value="1"/>
</dbReference>
<comment type="similarity">
    <text evidence="1">Belongs to the AfsR/DnrI/RedD regulatory family.</text>
</comment>
<dbReference type="InterPro" id="IPR011990">
    <property type="entry name" value="TPR-like_helical_dom_sf"/>
</dbReference>
<evidence type="ECO:0000256" key="5">
    <source>
        <dbReference type="PROSITE-ProRule" id="PRU01091"/>
    </source>
</evidence>
<evidence type="ECO:0000256" key="1">
    <source>
        <dbReference type="ARBA" id="ARBA00005820"/>
    </source>
</evidence>
<dbReference type="InterPro" id="IPR036388">
    <property type="entry name" value="WH-like_DNA-bd_sf"/>
</dbReference>
<evidence type="ECO:0000256" key="3">
    <source>
        <dbReference type="ARBA" id="ARBA00023125"/>
    </source>
</evidence>
<dbReference type="InterPro" id="IPR005158">
    <property type="entry name" value="BTAD"/>
</dbReference>
<dbReference type="InterPro" id="IPR001867">
    <property type="entry name" value="OmpR/PhoB-type_DNA-bd"/>
</dbReference>
<dbReference type="GO" id="GO:0006355">
    <property type="term" value="P:regulation of DNA-templated transcription"/>
    <property type="evidence" value="ECO:0007669"/>
    <property type="project" value="InterPro"/>
</dbReference>
<dbReference type="Proteomes" id="UP000276232">
    <property type="component" value="Unassembled WGS sequence"/>
</dbReference>
<gene>
    <name evidence="7" type="ORF">EDC03_2477</name>
</gene>
<dbReference type="SMART" id="SM01043">
    <property type="entry name" value="BTAD"/>
    <property type="match status" value="1"/>
</dbReference>
<comment type="caution">
    <text evidence="7">The sequence shown here is derived from an EMBL/GenBank/DDBJ whole genome shotgun (WGS) entry which is preliminary data.</text>
</comment>
<feature type="domain" description="OmpR/PhoB-type" evidence="6">
    <location>
        <begin position="12"/>
        <end position="116"/>
    </location>
</feature>
<evidence type="ECO:0000313" key="8">
    <source>
        <dbReference type="Proteomes" id="UP000276232"/>
    </source>
</evidence>
<reference evidence="7 8" key="1">
    <citation type="journal article" date="2015" name="Stand. Genomic Sci.">
        <title>Genomic Encyclopedia of Bacterial and Archaeal Type Strains, Phase III: the genomes of soil and plant-associated and newly described type strains.</title>
        <authorList>
            <person name="Whitman W.B."/>
            <person name="Woyke T."/>
            <person name="Klenk H.P."/>
            <person name="Zhou Y."/>
            <person name="Lilburn T.G."/>
            <person name="Beck B.J."/>
            <person name="De Vos P."/>
            <person name="Vandamme P."/>
            <person name="Eisen J.A."/>
            <person name="Garrity G."/>
            <person name="Hugenholtz P."/>
            <person name="Kyrpides N.C."/>
        </authorList>
    </citation>
    <scope>NUCLEOTIDE SEQUENCE [LARGE SCALE GENOMIC DNA]</scope>
    <source>
        <strain evidence="7 8">CECT 7306</strain>
    </source>
</reference>
<proteinExistence type="inferred from homology"/>
<accession>A0A3N1GWM4</accession>
<dbReference type="GO" id="GO:0003677">
    <property type="term" value="F:DNA binding"/>
    <property type="evidence" value="ECO:0007669"/>
    <property type="project" value="UniProtKB-UniRule"/>
</dbReference>
<keyword evidence="4" id="KW-0804">Transcription</keyword>
<protein>
    <submittedName>
        <fullName evidence="7">DNA-binding SARP family transcriptional activator</fullName>
    </submittedName>
</protein>
<keyword evidence="8" id="KW-1185">Reference proteome</keyword>
<dbReference type="SUPFAM" id="SSF48452">
    <property type="entry name" value="TPR-like"/>
    <property type="match status" value="1"/>
</dbReference>
<dbReference type="PROSITE" id="PS51755">
    <property type="entry name" value="OMPR_PHOB"/>
    <property type="match status" value="1"/>
</dbReference>
<dbReference type="Gene3D" id="1.25.40.10">
    <property type="entry name" value="Tetratricopeptide repeat domain"/>
    <property type="match status" value="1"/>
</dbReference>
<dbReference type="PANTHER" id="PTHR35807:SF1">
    <property type="entry name" value="TRANSCRIPTIONAL REGULATOR REDD"/>
    <property type="match status" value="1"/>
</dbReference>
<name>A0A3N1GWM4_9ACTN</name>
<evidence type="ECO:0000256" key="2">
    <source>
        <dbReference type="ARBA" id="ARBA00023015"/>
    </source>
</evidence>
<dbReference type="AlphaFoldDB" id="A0A3N1GWM4"/>
<dbReference type="OrthoDB" id="134712at2"/>
<dbReference type="InParanoid" id="A0A3N1GWM4"/>
<dbReference type="InterPro" id="IPR051677">
    <property type="entry name" value="AfsR-DnrI-RedD_regulator"/>
</dbReference>
<keyword evidence="3 5" id="KW-0238">DNA-binding</keyword>
<evidence type="ECO:0000256" key="4">
    <source>
        <dbReference type="ARBA" id="ARBA00023163"/>
    </source>
</evidence>
<dbReference type="EMBL" id="RJKN01000006">
    <property type="protein sequence ID" value="ROP34660.1"/>
    <property type="molecule type" value="Genomic_DNA"/>
</dbReference>
<dbReference type="GO" id="GO:0000160">
    <property type="term" value="P:phosphorelay signal transduction system"/>
    <property type="evidence" value="ECO:0007669"/>
    <property type="project" value="InterPro"/>
</dbReference>
<dbReference type="RefSeq" id="WP_123380551.1">
    <property type="nucleotide sequence ID" value="NZ_RJKN01000006.1"/>
</dbReference>
<dbReference type="Gene3D" id="1.10.10.10">
    <property type="entry name" value="Winged helix-like DNA-binding domain superfamily/Winged helix DNA-binding domain"/>
    <property type="match status" value="1"/>
</dbReference>
<evidence type="ECO:0000259" key="6">
    <source>
        <dbReference type="PROSITE" id="PS51755"/>
    </source>
</evidence>
<dbReference type="SMART" id="SM00862">
    <property type="entry name" value="Trans_reg_C"/>
    <property type="match status" value="1"/>
</dbReference>